<evidence type="ECO:0000313" key="2">
    <source>
        <dbReference type="EMBL" id="JAH86196.1"/>
    </source>
</evidence>
<feature type="transmembrane region" description="Helical" evidence="1">
    <location>
        <begin position="53"/>
        <end position="74"/>
    </location>
</feature>
<proteinExistence type="predicted"/>
<accession>A0A0E9W790</accession>
<organism evidence="2">
    <name type="scientific">Anguilla anguilla</name>
    <name type="common">European freshwater eel</name>
    <name type="synonym">Muraena anguilla</name>
    <dbReference type="NCBI Taxonomy" id="7936"/>
    <lineage>
        <taxon>Eukaryota</taxon>
        <taxon>Metazoa</taxon>
        <taxon>Chordata</taxon>
        <taxon>Craniata</taxon>
        <taxon>Vertebrata</taxon>
        <taxon>Euteleostomi</taxon>
        <taxon>Actinopterygii</taxon>
        <taxon>Neopterygii</taxon>
        <taxon>Teleostei</taxon>
        <taxon>Anguilliformes</taxon>
        <taxon>Anguillidae</taxon>
        <taxon>Anguilla</taxon>
    </lineage>
</organism>
<evidence type="ECO:0000256" key="1">
    <source>
        <dbReference type="SAM" id="Phobius"/>
    </source>
</evidence>
<reference evidence="2" key="2">
    <citation type="journal article" date="2015" name="Fish Shellfish Immunol.">
        <title>Early steps in the European eel (Anguilla anguilla)-Vibrio vulnificus interaction in the gills: Role of the RtxA13 toxin.</title>
        <authorList>
            <person name="Callol A."/>
            <person name="Pajuelo D."/>
            <person name="Ebbesson L."/>
            <person name="Teles M."/>
            <person name="MacKenzie S."/>
            <person name="Amaro C."/>
        </authorList>
    </citation>
    <scope>NUCLEOTIDE SEQUENCE</scope>
</reference>
<protein>
    <submittedName>
        <fullName evidence="2">Uncharacterized protein</fullName>
    </submittedName>
</protein>
<sequence>MIGHGICFAPVIGCFVVFTISGQNGLTLAIKVLVNQALCVNKFLFELELVWQFNQILNLINLIVAHIFTIFTSLTNFSALSSAELFSEMELDS</sequence>
<keyword evidence="1" id="KW-0812">Transmembrane</keyword>
<keyword evidence="1" id="KW-1133">Transmembrane helix</keyword>
<reference evidence="2" key="1">
    <citation type="submission" date="2014-11" db="EMBL/GenBank/DDBJ databases">
        <authorList>
            <person name="Amaro Gonzalez C."/>
        </authorList>
    </citation>
    <scope>NUCLEOTIDE SEQUENCE</scope>
</reference>
<name>A0A0E9W790_ANGAN</name>
<dbReference type="AlphaFoldDB" id="A0A0E9W790"/>
<dbReference type="EMBL" id="GBXM01022381">
    <property type="protein sequence ID" value="JAH86196.1"/>
    <property type="molecule type" value="Transcribed_RNA"/>
</dbReference>
<keyword evidence="1" id="KW-0472">Membrane</keyword>